<reference evidence="1 2" key="1">
    <citation type="submission" date="2017-05" db="EMBL/GenBank/DDBJ databases">
        <title>Genome sequence of Pediococcus pentosaceus strain SRCM100892.</title>
        <authorList>
            <person name="Cho S.H."/>
        </authorList>
    </citation>
    <scope>NUCLEOTIDE SEQUENCE [LARGE SCALE GENOMIC DNA]</scope>
    <source>
        <strain evidence="1 2">SRCM100892</strain>
    </source>
</reference>
<sequence>MKVLASEVIQTLKDASFKSEEFKIGKTTLKKADGTGFNPALDFLKQVIQESPIAEAVINVNKSVVIKIQSNIINLPLLYPGPVEKLTEAEKEYDVNIYAVIEAEKINSSHLRIDQIGTAEDLISANPDLQANFKDWMAEQFDRLDHPDKDQKDNEE</sequence>
<gene>
    <name evidence="1" type="ORF">S100892_01826</name>
</gene>
<protein>
    <submittedName>
        <fullName evidence="1">Uncharacterized protein</fullName>
    </submittedName>
</protein>
<dbReference type="Proteomes" id="UP000196118">
    <property type="component" value="Chromosome"/>
</dbReference>
<evidence type="ECO:0000313" key="1">
    <source>
        <dbReference type="EMBL" id="ARW20369.1"/>
    </source>
</evidence>
<organism evidence="1 2">
    <name type="scientific">Pediococcus pentosaceus</name>
    <dbReference type="NCBI Taxonomy" id="1255"/>
    <lineage>
        <taxon>Bacteria</taxon>
        <taxon>Bacillati</taxon>
        <taxon>Bacillota</taxon>
        <taxon>Bacilli</taxon>
        <taxon>Lactobacillales</taxon>
        <taxon>Lactobacillaceae</taxon>
        <taxon>Pediococcus</taxon>
    </lineage>
</organism>
<dbReference type="AlphaFoldDB" id="A0A1Y0VWX1"/>
<dbReference type="EMBL" id="CP021474">
    <property type="protein sequence ID" value="ARW20369.1"/>
    <property type="molecule type" value="Genomic_DNA"/>
</dbReference>
<name>A0A1Y0VWX1_PEDPE</name>
<evidence type="ECO:0000313" key="2">
    <source>
        <dbReference type="Proteomes" id="UP000196118"/>
    </source>
</evidence>
<accession>A0A1Y0VWX1</accession>
<proteinExistence type="predicted"/>
<dbReference type="RefSeq" id="WP_061812439.1">
    <property type="nucleotide sequence ID" value="NZ_CP085178.1"/>
</dbReference>